<dbReference type="Proteomes" id="UP000199321">
    <property type="component" value="Unassembled WGS sequence"/>
</dbReference>
<name>A0A1G7BUK6_9FLAO</name>
<organism evidence="1 2">
    <name type="scientific">Ulvibacter litoralis</name>
    <dbReference type="NCBI Taxonomy" id="227084"/>
    <lineage>
        <taxon>Bacteria</taxon>
        <taxon>Pseudomonadati</taxon>
        <taxon>Bacteroidota</taxon>
        <taxon>Flavobacteriia</taxon>
        <taxon>Flavobacteriales</taxon>
        <taxon>Flavobacteriaceae</taxon>
        <taxon>Ulvibacter</taxon>
    </lineage>
</organism>
<dbReference type="STRING" id="227084.SAMN05421855_10128"/>
<protein>
    <submittedName>
        <fullName evidence="1">Uncharacterized protein</fullName>
    </submittedName>
</protein>
<proteinExistence type="predicted"/>
<dbReference type="PROSITE" id="PS51257">
    <property type="entry name" value="PROKAR_LIPOPROTEIN"/>
    <property type="match status" value="1"/>
</dbReference>
<accession>A0A1G7BUK6</accession>
<sequence length="137" mass="15426">MRKFFKHSILFILTLLSLGILSCGAQKRGMMYLYSDQNNNRFQITASEIRYIPMTASESSSGQYNGGKKATVKITKETFNQISTLAEAVFASEGVTTQRRMLTAVLSLQNNGENRQVIATPSEERKRLEAVLRELIQ</sequence>
<evidence type="ECO:0000313" key="2">
    <source>
        <dbReference type="Proteomes" id="UP000199321"/>
    </source>
</evidence>
<gene>
    <name evidence="1" type="ORF">SAMN05421855_10128</name>
</gene>
<dbReference type="EMBL" id="FNBA01000001">
    <property type="protein sequence ID" value="SDE30801.1"/>
    <property type="molecule type" value="Genomic_DNA"/>
</dbReference>
<dbReference type="AlphaFoldDB" id="A0A1G7BUK6"/>
<keyword evidence="2" id="KW-1185">Reference proteome</keyword>
<evidence type="ECO:0000313" key="1">
    <source>
        <dbReference type="EMBL" id="SDE30801.1"/>
    </source>
</evidence>
<reference evidence="1 2" key="1">
    <citation type="submission" date="2016-10" db="EMBL/GenBank/DDBJ databases">
        <authorList>
            <person name="de Groot N.N."/>
        </authorList>
    </citation>
    <scope>NUCLEOTIDE SEQUENCE [LARGE SCALE GENOMIC DNA]</scope>
    <source>
        <strain evidence="1 2">DSM 16195</strain>
    </source>
</reference>